<dbReference type="RefSeq" id="WP_092752233.1">
    <property type="nucleotide sequence ID" value="NZ_FOCG01000001.1"/>
</dbReference>
<dbReference type="AlphaFoldDB" id="A0A1H8A259"/>
<keyword evidence="3" id="KW-1185">Reference proteome</keyword>
<keyword evidence="1" id="KW-0812">Transmembrane</keyword>
<gene>
    <name evidence="2" type="ORF">SAMN05216180_0999</name>
</gene>
<dbReference type="EMBL" id="FOCG01000001">
    <property type="protein sequence ID" value="SEM63637.1"/>
    <property type="molecule type" value="Genomic_DNA"/>
</dbReference>
<evidence type="ECO:0000313" key="3">
    <source>
        <dbReference type="Proteomes" id="UP000199158"/>
    </source>
</evidence>
<evidence type="ECO:0000313" key="2">
    <source>
        <dbReference type="EMBL" id="SEM63637.1"/>
    </source>
</evidence>
<dbReference type="OrthoDB" id="2088218at2"/>
<reference evidence="2 3" key="1">
    <citation type="submission" date="2016-10" db="EMBL/GenBank/DDBJ databases">
        <authorList>
            <person name="de Groot N.N."/>
        </authorList>
    </citation>
    <scope>NUCLEOTIDE SEQUENCE [LARGE SCALE GENOMIC DNA]</scope>
    <source>
        <strain evidence="2 3">CGMCC 1.5070</strain>
    </source>
</reference>
<evidence type="ECO:0000256" key="1">
    <source>
        <dbReference type="SAM" id="Phobius"/>
    </source>
</evidence>
<name>A0A1H8A259_9FIRM</name>
<accession>A0A1H8A259</accession>
<dbReference type="Proteomes" id="UP000199158">
    <property type="component" value="Unassembled WGS sequence"/>
</dbReference>
<feature type="transmembrane region" description="Helical" evidence="1">
    <location>
        <begin position="170"/>
        <end position="188"/>
    </location>
</feature>
<keyword evidence="1" id="KW-0472">Membrane</keyword>
<keyword evidence="1" id="KW-1133">Transmembrane helix</keyword>
<protein>
    <submittedName>
        <fullName evidence="2">Uncharacterized protein</fullName>
    </submittedName>
</protein>
<proteinExistence type="predicted"/>
<sequence>MNTINILEYRKSIEPNKATKIKVFTEFFCSEFTIKAQDDNIDVRHFQDMDIDFIIKSLGNYIVVNNVRAQNTADTYVKAVYELLEYISDKYGATNAIFTNMRKNKEFSDRTKEVTSQLRATISKDIATDDDYESLVNCVESFLQENDNIELKLNEEIDLFISGERKNLRIFTSFLSILAAICVMVYALKYNVITELKSKDIDIIDRKIKINGISLPLNMELEQLLKIYMPIRTKLINFHRVNTDSLFIKYKTGQQLIKDDFSYTFQYIRNNLNGFKSEEFSSRRILEMLDRGIDISSISQLTGFDIKRCAEIQANNSTTDILIEFLSGKKDINSSQFMSCPFCGTRKKANIENWIIVKFEGDDNKYVACKGCKGLANREHI</sequence>
<organism evidence="2 3">
    <name type="scientific">Hydrogenoanaerobacterium saccharovorans</name>
    <dbReference type="NCBI Taxonomy" id="474960"/>
    <lineage>
        <taxon>Bacteria</taxon>
        <taxon>Bacillati</taxon>
        <taxon>Bacillota</taxon>
        <taxon>Clostridia</taxon>
        <taxon>Eubacteriales</taxon>
        <taxon>Oscillospiraceae</taxon>
        <taxon>Hydrogenoanaerobacterium</taxon>
    </lineage>
</organism>
<dbReference type="STRING" id="474960.SAMN05216180_0999"/>